<dbReference type="PANTHER" id="PTHR15034:SF5">
    <property type="entry name" value="DEATH DOMAIN-CONTAINING PROTEIN CRADD"/>
    <property type="match status" value="1"/>
</dbReference>
<dbReference type="AlphaFoldDB" id="A0A8C5HKC6"/>
<evidence type="ECO:0000313" key="5">
    <source>
        <dbReference type="Proteomes" id="UP000694680"/>
    </source>
</evidence>
<dbReference type="Pfam" id="PF00531">
    <property type="entry name" value="Death"/>
    <property type="match status" value="1"/>
</dbReference>
<dbReference type="SMART" id="SM00114">
    <property type="entry name" value="CARD"/>
    <property type="match status" value="1"/>
</dbReference>
<sequence length="209" mass="23610">MDLAHRAVLRRLRLELSGQLLVLESIVPHLFQEGILSEVHVQDIESRTSDQNRTLYLLDLLPKRGPRAFDAFLRALDDFSWVRERLLLELEKTEPQQEPGSGLGPKQGPDHHSLPPSVLVRVPTDRELARLAAQLGSQWEVVLLDLGLSVEDLFRCRSDHAQSLHGAVLAGLLQWRRAQGRRATIQRLMESLSAADIHHSVLENILTDL</sequence>
<dbReference type="PANTHER" id="PTHR15034">
    <property type="entry name" value="DEATH DOMAIN-CONTAINING PROTEIN CRADD"/>
    <property type="match status" value="1"/>
</dbReference>
<dbReference type="CTD" id="8738"/>
<gene>
    <name evidence="4" type="primary">cradd</name>
</gene>
<dbReference type="InterPro" id="IPR001315">
    <property type="entry name" value="CARD"/>
</dbReference>
<dbReference type="RefSeq" id="XP_028307454.1">
    <property type="nucleotide sequence ID" value="XM_028451653.1"/>
</dbReference>
<dbReference type="PROSITE" id="PS50209">
    <property type="entry name" value="CARD"/>
    <property type="match status" value="1"/>
</dbReference>
<name>A0A8C5HKC6_GOUWI</name>
<dbReference type="Gene3D" id="1.10.533.10">
    <property type="entry name" value="Death Domain, Fas"/>
    <property type="match status" value="2"/>
</dbReference>
<dbReference type="InterPro" id="IPR037939">
    <property type="entry name" value="CRADD"/>
</dbReference>
<dbReference type="OrthoDB" id="10031931at2759"/>
<protein>
    <submittedName>
        <fullName evidence="4">Death domain-containing protein CRADD-like</fullName>
    </submittedName>
</protein>
<reference evidence="4" key="3">
    <citation type="submission" date="2025-09" db="UniProtKB">
        <authorList>
            <consortium name="Ensembl"/>
        </authorList>
    </citation>
    <scope>IDENTIFICATION</scope>
</reference>
<dbReference type="SUPFAM" id="SSF47986">
    <property type="entry name" value="DEATH domain"/>
    <property type="match status" value="2"/>
</dbReference>
<dbReference type="GO" id="GO:0042981">
    <property type="term" value="P:regulation of apoptotic process"/>
    <property type="evidence" value="ECO:0007669"/>
    <property type="project" value="InterPro"/>
</dbReference>
<dbReference type="GO" id="GO:0007165">
    <property type="term" value="P:signal transduction"/>
    <property type="evidence" value="ECO:0007669"/>
    <property type="project" value="InterPro"/>
</dbReference>
<dbReference type="InterPro" id="IPR000488">
    <property type="entry name" value="Death_dom"/>
</dbReference>
<dbReference type="Pfam" id="PF00619">
    <property type="entry name" value="CARD"/>
    <property type="match status" value="1"/>
</dbReference>
<dbReference type="Proteomes" id="UP000694680">
    <property type="component" value="Chromosome 6"/>
</dbReference>
<dbReference type="PROSITE" id="PS50017">
    <property type="entry name" value="DEATH_DOMAIN"/>
    <property type="match status" value="1"/>
</dbReference>
<feature type="region of interest" description="Disordered" evidence="1">
    <location>
        <begin position="93"/>
        <end position="117"/>
    </location>
</feature>
<evidence type="ECO:0000259" key="3">
    <source>
        <dbReference type="PROSITE" id="PS50209"/>
    </source>
</evidence>
<reference evidence="4" key="1">
    <citation type="submission" date="2020-06" db="EMBL/GenBank/DDBJ databases">
        <authorList>
            <consortium name="Wellcome Sanger Institute Data Sharing"/>
        </authorList>
    </citation>
    <scope>NUCLEOTIDE SEQUENCE [LARGE SCALE GENOMIC DNA]</scope>
</reference>
<evidence type="ECO:0000313" key="4">
    <source>
        <dbReference type="Ensembl" id="ENSGWIP00000046577.1"/>
    </source>
</evidence>
<dbReference type="GO" id="GO:0002020">
    <property type="term" value="F:protease binding"/>
    <property type="evidence" value="ECO:0007669"/>
    <property type="project" value="InterPro"/>
</dbReference>
<evidence type="ECO:0000256" key="1">
    <source>
        <dbReference type="SAM" id="MobiDB-lite"/>
    </source>
</evidence>
<feature type="domain" description="Death" evidence="2">
    <location>
        <begin position="124"/>
        <end position="196"/>
    </location>
</feature>
<keyword evidence="5" id="KW-1185">Reference proteome</keyword>
<evidence type="ECO:0000259" key="2">
    <source>
        <dbReference type="PROSITE" id="PS50017"/>
    </source>
</evidence>
<dbReference type="InterPro" id="IPR011029">
    <property type="entry name" value="DEATH-like_dom_sf"/>
</dbReference>
<accession>A0A8C5HKC6</accession>
<reference evidence="4" key="2">
    <citation type="submission" date="2025-08" db="UniProtKB">
        <authorList>
            <consortium name="Ensembl"/>
        </authorList>
    </citation>
    <scope>IDENTIFICATION</scope>
</reference>
<organism evidence="4 5">
    <name type="scientific">Gouania willdenowi</name>
    <name type="common">Blunt-snouted clingfish</name>
    <name type="synonym">Lepadogaster willdenowi</name>
    <dbReference type="NCBI Taxonomy" id="441366"/>
    <lineage>
        <taxon>Eukaryota</taxon>
        <taxon>Metazoa</taxon>
        <taxon>Chordata</taxon>
        <taxon>Craniata</taxon>
        <taxon>Vertebrata</taxon>
        <taxon>Euteleostomi</taxon>
        <taxon>Actinopterygii</taxon>
        <taxon>Neopterygii</taxon>
        <taxon>Teleostei</taxon>
        <taxon>Neoteleostei</taxon>
        <taxon>Acanthomorphata</taxon>
        <taxon>Ovalentaria</taxon>
        <taxon>Blenniimorphae</taxon>
        <taxon>Blenniiformes</taxon>
        <taxon>Gobiesocoidei</taxon>
        <taxon>Gobiesocidae</taxon>
        <taxon>Gobiesocinae</taxon>
        <taxon>Gouania</taxon>
    </lineage>
</organism>
<feature type="domain" description="CARD" evidence="3">
    <location>
        <begin position="1"/>
        <end position="91"/>
    </location>
</feature>
<dbReference type="GO" id="GO:0070513">
    <property type="term" value="F:death domain binding"/>
    <property type="evidence" value="ECO:0007669"/>
    <property type="project" value="InterPro"/>
</dbReference>
<dbReference type="GeneID" id="114466134"/>
<dbReference type="Ensembl" id="ENSGWIT00000050404.1">
    <property type="protein sequence ID" value="ENSGWIP00000046577.1"/>
    <property type="gene ID" value="ENSGWIG00000022985.1"/>
</dbReference>
<proteinExistence type="predicted"/>